<feature type="compositionally biased region" description="Low complexity" evidence="1">
    <location>
        <begin position="239"/>
        <end position="249"/>
    </location>
</feature>
<name>A0AAJ0LW12_9PEZI</name>
<dbReference type="PANTHER" id="PTHR13526:SF8">
    <property type="entry name" value="TRANSCRIPTION FACTOR SPT20 HOMOLOG"/>
    <property type="match status" value="1"/>
</dbReference>
<feature type="region of interest" description="Disordered" evidence="1">
    <location>
        <begin position="314"/>
        <end position="341"/>
    </location>
</feature>
<dbReference type="EMBL" id="JAWDJX010000003">
    <property type="protein sequence ID" value="KAK3057392.1"/>
    <property type="molecule type" value="Genomic_DNA"/>
</dbReference>
<feature type="region of interest" description="Disordered" evidence="1">
    <location>
        <begin position="669"/>
        <end position="768"/>
    </location>
</feature>
<feature type="region of interest" description="Disordered" evidence="1">
    <location>
        <begin position="1"/>
        <end position="45"/>
    </location>
</feature>
<dbReference type="Pfam" id="PF12090">
    <property type="entry name" value="Spt20_SEP"/>
    <property type="match status" value="1"/>
</dbReference>
<feature type="compositionally biased region" description="Basic and acidic residues" evidence="1">
    <location>
        <begin position="173"/>
        <end position="200"/>
    </location>
</feature>
<feature type="region of interest" description="Disordered" evidence="1">
    <location>
        <begin position="405"/>
        <end position="451"/>
    </location>
</feature>
<dbReference type="AlphaFoldDB" id="A0AAJ0LW12"/>
<accession>A0AAJ0LW12</accession>
<comment type="caution">
    <text evidence="3">The sequence shown here is derived from an EMBL/GenBank/DDBJ whole genome shotgun (WGS) entry which is preliminary data.</text>
</comment>
<sequence>MATAAVARPAQPLRRTRDAPRPAIGKRNVNMDGGSTQPTKKRKLDEPYVRTSDYILQKHAGKPPSMIIHLHPTHFKFEGQDGSFAYDSEMKCVLEHIQAHTVPHQMMSELLELNVRFYDGCLIMEVHNHRSNKGKDTGRHDSTAVGNKEKFSMHRHTAYITPSPYEPYPENAARGDETPVKVETSNRDMPAPEKPKEKDGPSIFTSVLHPTELSKYHEMLILSETPVDQMRSRKRGNDSSTPSGTQPTTPQLPVPPTPGGSRGQLSQSQKMCLEEGDIYTFQGDMLLATEPPLYLEPADNPREAQKILDLLEHPLHQEQPPSPKTRKRTTAEVAADDAQQQETERRMLIMDERIKPSGTGAATNENQGAAASLTFSRFKTIDLVRQKLEEAERVRKEEEVRAAAEKKQAEEQAVMQQRANAAQQRREMGMMAQHQPNQQQQQQQQQQMLLMRQRQEQQLRAQAVAQAQQQAIMGTQHHAHPQQNGMMSHPQQNNQQSNQGQLAQGSPVVRQQTPMIHSSPMLQQGGFPMARTSSQGAGSPPRPTSAAMQPHPMARQISQQQQGSRHVTPHIQQGTPNMAQAMPNRQMTQTPRMPPGSPANNMHQGTPSAGPMALPTAQMGGSNGFTQQQVQMAMLQQQRTMAAQQQSAEMQAGSSVNNMTPEQIQAMANNQQRQNAQNAMRQQSMLQAQAQAQNNPQMAMQMKQRQQQILMRQQQMQQARDAHMQGSPAPGQAGSPGQMPQQTPQMQHAHPQQFPGQQGNMPDLSHMSVPQQQQVAAAIRAKHLAEARQNHQQANPQAQANQMQHQQAMVTYLKPFISKYQGLHNIPAEEINAFPPQVKTYIAQYLQSQRNQAMQKQMQQQQMQQQQQRSQQGGSGNMEQVPAQQPNPQYMQQLRANQAMLAQHQQRQNGGMHGMTGLSFDLNGGGGQQNFGGNQQNNGADLGPQFAAMQNALTRNNGQGGAGP</sequence>
<feature type="compositionally biased region" description="Polar residues" evidence="1">
    <location>
        <begin position="509"/>
        <end position="522"/>
    </location>
</feature>
<evidence type="ECO:0000313" key="3">
    <source>
        <dbReference type="EMBL" id="KAK3057392.1"/>
    </source>
</evidence>
<dbReference type="GO" id="GO:0000124">
    <property type="term" value="C:SAGA complex"/>
    <property type="evidence" value="ECO:0007669"/>
    <property type="project" value="InterPro"/>
</dbReference>
<feature type="domain" description="Spt20-like SEP" evidence="2">
    <location>
        <begin position="61"/>
        <end position="309"/>
    </location>
</feature>
<evidence type="ECO:0000256" key="1">
    <source>
        <dbReference type="SAM" id="MobiDB-lite"/>
    </source>
</evidence>
<proteinExistence type="predicted"/>
<dbReference type="InterPro" id="IPR046468">
    <property type="entry name" value="Spt20-like_SEP"/>
</dbReference>
<organism evidence="3 4">
    <name type="scientific">Extremus antarcticus</name>
    <dbReference type="NCBI Taxonomy" id="702011"/>
    <lineage>
        <taxon>Eukaryota</taxon>
        <taxon>Fungi</taxon>
        <taxon>Dikarya</taxon>
        <taxon>Ascomycota</taxon>
        <taxon>Pezizomycotina</taxon>
        <taxon>Dothideomycetes</taxon>
        <taxon>Dothideomycetidae</taxon>
        <taxon>Mycosphaerellales</taxon>
        <taxon>Extremaceae</taxon>
        <taxon>Extremus</taxon>
    </lineage>
</organism>
<dbReference type="InterPro" id="IPR021950">
    <property type="entry name" value="Spt20"/>
</dbReference>
<feature type="compositionally biased region" description="Low complexity" evidence="1">
    <location>
        <begin position="854"/>
        <end position="872"/>
    </location>
</feature>
<dbReference type="GO" id="GO:0006357">
    <property type="term" value="P:regulation of transcription by RNA polymerase II"/>
    <property type="evidence" value="ECO:0007669"/>
    <property type="project" value="TreeGrafter"/>
</dbReference>
<feature type="region of interest" description="Disordered" evidence="1">
    <location>
        <begin position="161"/>
        <end position="204"/>
    </location>
</feature>
<feature type="region of interest" description="Disordered" evidence="1">
    <location>
        <begin position="586"/>
        <end position="606"/>
    </location>
</feature>
<feature type="compositionally biased region" description="Low complexity" evidence="1">
    <location>
        <begin position="331"/>
        <end position="341"/>
    </location>
</feature>
<dbReference type="Proteomes" id="UP001271007">
    <property type="component" value="Unassembled WGS sequence"/>
</dbReference>
<protein>
    <submittedName>
        <fullName evidence="3">Transcription factor spt20</fullName>
    </submittedName>
</protein>
<dbReference type="GO" id="GO:0003712">
    <property type="term" value="F:transcription coregulator activity"/>
    <property type="evidence" value="ECO:0007669"/>
    <property type="project" value="InterPro"/>
</dbReference>
<feature type="region of interest" description="Disordered" evidence="1">
    <location>
        <begin position="854"/>
        <end position="883"/>
    </location>
</feature>
<dbReference type="PANTHER" id="PTHR13526">
    <property type="entry name" value="TRANSCRIPTION FACTOR SPT20 HOMOLOG"/>
    <property type="match status" value="1"/>
</dbReference>
<feature type="compositionally biased region" description="Polar residues" evidence="1">
    <location>
        <begin position="481"/>
        <end position="490"/>
    </location>
</feature>
<evidence type="ECO:0000313" key="4">
    <source>
        <dbReference type="Proteomes" id="UP001271007"/>
    </source>
</evidence>
<feature type="region of interest" description="Disordered" evidence="1">
    <location>
        <begin position="471"/>
        <end position="562"/>
    </location>
</feature>
<reference evidence="3" key="1">
    <citation type="submission" date="2023-04" db="EMBL/GenBank/DDBJ databases">
        <title>Black Yeasts Isolated from many extreme environments.</title>
        <authorList>
            <person name="Coleine C."/>
            <person name="Stajich J.E."/>
            <person name="Selbmann L."/>
        </authorList>
    </citation>
    <scope>NUCLEOTIDE SEQUENCE</scope>
    <source>
        <strain evidence="3">CCFEE 5312</strain>
    </source>
</reference>
<feature type="region of interest" description="Disordered" evidence="1">
    <location>
        <begin position="899"/>
        <end position="964"/>
    </location>
</feature>
<gene>
    <name evidence="3" type="primary">SPT20</name>
    <name evidence="3" type="ORF">LTR09_001576</name>
</gene>
<feature type="compositionally biased region" description="Low complexity" evidence="1">
    <location>
        <begin position="411"/>
        <end position="423"/>
    </location>
</feature>
<feature type="compositionally biased region" description="Low complexity" evidence="1">
    <location>
        <begin position="491"/>
        <end position="506"/>
    </location>
</feature>
<feature type="compositionally biased region" description="Low complexity" evidence="1">
    <location>
        <begin position="669"/>
        <end position="753"/>
    </location>
</feature>
<keyword evidence="4" id="KW-1185">Reference proteome</keyword>
<feature type="region of interest" description="Disordered" evidence="1">
    <location>
        <begin position="223"/>
        <end position="270"/>
    </location>
</feature>
<evidence type="ECO:0000259" key="2">
    <source>
        <dbReference type="Pfam" id="PF12090"/>
    </source>
</evidence>
<feature type="compositionally biased region" description="Low complexity" evidence="1">
    <location>
        <begin position="431"/>
        <end position="451"/>
    </location>
</feature>